<evidence type="ECO:0000313" key="1">
    <source>
        <dbReference type="EMBL" id="TSJ45719.1"/>
    </source>
</evidence>
<gene>
    <name evidence="1" type="ORF">FO442_08195</name>
</gene>
<dbReference type="Proteomes" id="UP000316008">
    <property type="component" value="Unassembled WGS sequence"/>
</dbReference>
<dbReference type="PROSITE" id="PS51257">
    <property type="entry name" value="PROKAR_LIPOPROTEIN"/>
    <property type="match status" value="1"/>
</dbReference>
<dbReference type="GO" id="GO:0051537">
    <property type="term" value="F:2 iron, 2 sulfur cluster binding"/>
    <property type="evidence" value="ECO:0007669"/>
    <property type="project" value="InterPro"/>
</dbReference>
<reference evidence="1 2" key="1">
    <citation type="submission" date="2019-07" db="EMBL/GenBank/DDBJ databases">
        <authorList>
            <person name="Huq M.A."/>
        </authorList>
    </citation>
    <scope>NUCLEOTIDE SEQUENCE [LARGE SCALE GENOMIC DNA]</scope>
    <source>
        <strain evidence="1 2">MAH-3</strain>
    </source>
</reference>
<dbReference type="SUPFAM" id="SSF50022">
    <property type="entry name" value="ISP domain"/>
    <property type="match status" value="1"/>
</dbReference>
<name>A0A556N106_9FLAO</name>
<comment type="caution">
    <text evidence="1">The sequence shown here is derived from an EMBL/GenBank/DDBJ whole genome shotgun (WGS) entry which is preliminary data.</text>
</comment>
<evidence type="ECO:0000313" key="2">
    <source>
        <dbReference type="Proteomes" id="UP000316008"/>
    </source>
</evidence>
<dbReference type="InterPro" id="IPR036922">
    <property type="entry name" value="Rieske_2Fe-2S_sf"/>
</dbReference>
<proteinExistence type="predicted"/>
<dbReference type="EMBL" id="VLPL01000003">
    <property type="protein sequence ID" value="TSJ45719.1"/>
    <property type="molecule type" value="Genomic_DNA"/>
</dbReference>
<protein>
    <recommendedName>
        <fullName evidence="3">Rieske domain-containing protein</fullName>
    </recommendedName>
</protein>
<dbReference type="OrthoDB" id="1201186at2"/>
<dbReference type="RefSeq" id="WP_144332675.1">
    <property type="nucleotide sequence ID" value="NZ_VLPL01000003.1"/>
</dbReference>
<sequence length="140" mass="15472">MKIRIFLLILVLAGVSCKKNRTHPVPSVAFDFQIDLTLPSYQELNSVGGWSYVSGGIKGIVVYRQSLDVFVAWERMSPEDPDNVCATGLTADSTNFLQLKDPCSGAVFSMYDGSPISGSSWGLRKYQAIWNGSNLLRIYN</sequence>
<organism evidence="1 2">
    <name type="scientific">Fluviicola chungangensis</name>
    <dbReference type="NCBI Taxonomy" id="2597671"/>
    <lineage>
        <taxon>Bacteria</taxon>
        <taxon>Pseudomonadati</taxon>
        <taxon>Bacteroidota</taxon>
        <taxon>Flavobacteriia</taxon>
        <taxon>Flavobacteriales</taxon>
        <taxon>Crocinitomicaceae</taxon>
        <taxon>Fluviicola</taxon>
    </lineage>
</organism>
<keyword evidence="2" id="KW-1185">Reference proteome</keyword>
<dbReference type="AlphaFoldDB" id="A0A556N106"/>
<accession>A0A556N106</accession>
<evidence type="ECO:0008006" key="3">
    <source>
        <dbReference type="Google" id="ProtNLM"/>
    </source>
</evidence>